<dbReference type="Proteomes" id="UP000031950">
    <property type="component" value="Unassembled WGS sequence"/>
</dbReference>
<gene>
    <name evidence="1" type="ORF">KP77_08690</name>
</gene>
<accession>A0A0C2VR06</accession>
<proteinExistence type="predicted"/>
<dbReference type="EMBL" id="JXRQ01000015">
    <property type="protein sequence ID" value="KIL51357.1"/>
    <property type="molecule type" value="Genomic_DNA"/>
</dbReference>
<name>A0A0C2VR06_9BACL</name>
<dbReference type="AlphaFoldDB" id="A0A0C2VR06"/>
<evidence type="ECO:0000313" key="2">
    <source>
        <dbReference type="Proteomes" id="UP000031950"/>
    </source>
</evidence>
<organism evidence="1 2">
    <name type="scientific">Jeotgalibacillus alimentarius</name>
    <dbReference type="NCBI Taxonomy" id="135826"/>
    <lineage>
        <taxon>Bacteria</taxon>
        <taxon>Bacillati</taxon>
        <taxon>Bacillota</taxon>
        <taxon>Bacilli</taxon>
        <taxon>Bacillales</taxon>
        <taxon>Caryophanaceae</taxon>
        <taxon>Jeotgalibacillus</taxon>
    </lineage>
</organism>
<comment type="caution">
    <text evidence="1">The sequence shown here is derived from an EMBL/GenBank/DDBJ whole genome shotgun (WGS) entry which is preliminary data.</text>
</comment>
<keyword evidence="2" id="KW-1185">Reference proteome</keyword>
<reference evidence="1 2" key="1">
    <citation type="submission" date="2015-01" db="EMBL/GenBank/DDBJ databases">
        <title>Genome sequence of Jeotgalibacillus alimentarius.</title>
        <authorList>
            <person name="Goh K.M."/>
            <person name="Chan K.-G."/>
            <person name="Yaakop A.S."/>
            <person name="Ee R."/>
            <person name="Gan H.M."/>
            <person name="Chan C.S."/>
        </authorList>
    </citation>
    <scope>NUCLEOTIDE SEQUENCE [LARGE SCALE GENOMIC DNA]</scope>
    <source>
        <strain evidence="1 2">YKJ-13</strain>
    </source>
</reference>
<protein>
    <submittedName>
        <fullName evidence="1">Uncharacterized protein</fullName>
    </submittedName>
</protein>
<evidence type="ECO:0000313" key="1">
    <source>
        <dbReference type="EMBL" id="KIL51357.1"/>
    </source>
</evidence>
<dbReference type="PATRIC" id="fig|135826.4.peg.863"/>
<sequence length="38" mass="4183">MEKIVLFEFGCAGKDDMKKAGANIPAFQMHYCAIDAAF</sequence>